<dbReference type="InterPro" id="IPR011009">
    <property type="entry name" value="Kinase-like_dom_sf"/>
</dbReference>
<dbReference type="PANTHER" id="PTHR10098:SF108">
    <property type="entry name" value="TETRATRICOPEPTIDE REPEAT PROTEIN 28"/>
    <property type="match status" value="1"/>
</dbReference>
<name>A0A0C3KNR7_9AGAM</name>
<dbReference type="Proteomes" id="UP000054248">
    <property type="component" value="Unassembled WGS sequence"/>
</dbReference>
<dbReference type="InterPro" id="IPR019734">
    <property type="entry name" value="TPR_rpt"/>
</dbReference>
<dbReference type="OrthoDB" id="431454at2759"/>
<dbReference type="Pfam" id="PF13424">
    <property type="entry name" value="TPR_12"/>
    <property type="match status" value="4"/>
</dbReference>
<proteinExistence type="predicted"/>
<dbReference type="SUPFAM" id="SSF48452">
    <property type="entry name" value="TPR-like"/>
    <property type="match status" value="3"/>
</dbReference>
<dbReference type="InterPro" id="IPR011990">
    <property type="entry name" value="TPR-like_helical_dom_sf"/>
</dbReference>
<dbReference type="AlphaFoldDB" id="A0A0C3KNR7"/>
<reference evidence="3 4" key="1">
    <citation type="submission" date="2014-04" db="EMBL/GenBank/DDBJ databases">
        <authorList>
            <consortium name="DOE Joint Genome Institute"/>
            <person name="Kuo A."/>
            <person name="Girlanda M."/>
            <person name="Perotto S."/>
            <person name="Kohler A."/>
            <person name="Nagy L.G."/>
            <person name="Floudas D."/>
            <person name="Copeland A."/>
            <person name="Barry K.W."/>
            <person name="Cichocki N."/>
            <person name="Veneault-Fourrey C."/>
            <person name="LaButti K."/>
            <person name="Lindquist E.A."/>
            <person name="Lipzen A."/>
            <person name="Lundell T."/>
            <person name="Morin E."/>
            <person name="Murat C."/>
            <person name="Sun H."/>
            <person name="Tunlid A."/>
            <person name="Henrissat B."/>
            <person name="Grigoriev I.V."/>
            <person name="Hibbett D.S."/>
            <person name="Martin F."/>
            <person name="Nordberg H.P."/>
            <person name="Cantor M.N."/>
            <person name="Hua S.X."/>
        </authorList>
    </citation>
    <scope>NUCLEOTIDE SEQUENCE [LARGE SCALE GENOMIC DNA]</scope>
    <source>
        <strain evidence="3 4">MUT 4182</strain>
    </source>
</reference>
<dbReference type="Gene3D" id="1.10.510.10">
    <property type="entry name" value="Transferase(Phosphotransferase) domain 1"/>
    <property type="match status" value="1"/>
</dbReference>
<evidence type="ECO:0000313" key="3">
    <source>
        <dbReference type="EMBL" id="KIO23008.1"/>
    </source>
</evidence>
<dbReference type="EMBL" id="KN823095">
    <property type="protein sequence ID" value="KIO23008.1"/>
    <property type="molecule type" value="Genomic_DNA"/>
</dbReference>
<dbReference type="STRING" id="1051891.A0A0C3KNR7"/>
<evidence type="ECO:0000256" key="1">
    <source>
        <dbReference type="SAM" id="MobiDB-lite"/>
    </source>
</evidence>
<keyword evidence="4" id="KW-1185">Reference proteome</keyword>
<protein>
    <recommendedName>
        <fullName evidence="2">Protein kinase domain-containing protein</fullName>
    </recommendedName>
</protein>
<feature type="region of interest" description="Disordered" evidence="1">
    <location>
        <begin position="220"/>
        <end position="242"/>
    </location>
</feature>
<dbReference type="GO" id="GO:0005524">
    <property type="term" value="F:ATP binding"/>
    <property type="evidence" value="ECO:0007669"/>
    <property type="project" value="InterPro"/>
</dbReference>
<dbReference type="HOGENOM" id="CLU_000288_7_37_1"/>
<dbReference type="Gene3D" id="1.25.40.10">
    <property type="entry name" value="Tetratricopeptide repeat domain"/>
    <property type="match status" value="3"/>
</dbReference>
<dbReference type="Pfam" id="PF00069">
    <property type="entry name" value="Pkinase"/>
    <property type="match status" value="1"/>
</dbReference>
<dbReference type="InterPro" id="IPR000719">
    <property type="entry name" value="Prot_kinase_dom"/>
</dbReference>
<dbReference type="PANTHER" id="PTHR10098">
    <property type="entry name" value="RAPSYN-RELATED"/>
    <property type="match status" value="1"/>
</dbReference>
<evidence type="ECO:0000259" key="2">
    <source>
        <dbReference type="PROSITE" id="PS50011"/>
    </source>
</evidence>
<dbReference type="SUPFAM" id="SSF56112">
    <property type="entry name" value="Protein kinase-like (PK-like)"/>
    <property type="match status" value="1"/>
</dbReference>
<dbReference type="PROSITE" id="PS00108">
    <property type="entry name" value="PROTEIN_KINASE_ST"/>
    <property type="match status" value="1"/>
</dbReference>
<gene>
    <name evidence="3" type="ORF">M407DRAFT_27511</name>
</gene>
<reference evidence="4" key="2">
    <citation type="submission" date="2015-01" db="EMBL/GenBank/DDBJ databases">
        <title>Evolutionary Origins and Diversification of the Mycorrhizal Mutualists.</title>
        <authorList>
            <consortium name="DOE Joint Genome Institute"/>
            <consortium name="Mycorrhizal Genomics Consortium"/>
            <person name="Kohler A."/>
            <person name="Kuo A."/>
            <person name="Nagy L.G."/>
            <person name="Floudas D."/>
            <person name="Copeland A."/>
            <person name="Barry K.W."/>
            <person name="Cichocki N."/>
            <person name="Veneault-Fourrey C."/>
            <person name="LaButti K."/>
            <person name="Lindquist E.A."/>
            <person name="Lipzen A."/>
            <person name="Lundell T."/>
            <person name="Morin E."/>
            <person name="Murat C."/>
            <person name="Riley R."/>
            <person name="Ohm R."/>
            <person name="Sun H."/>
            <person name="Tunlid A."/>
            <person name="Henrissat B."/>
            <person name="Grigoriev I.V."/>
            <person name="Hibbett D.S."/>
            <person name="Martin F."/>
        </authorList>
    </citation>
    <scope>NUCLEOTIDE SEQUENCE [LARGE SCALE GENOMIC DNA]</scope>
    <source>
        <strain evidence="4">MUT 4182</strain>
    </source>
</reference>
<organism evidence="3 4">
    <name type="scientific">Tulasnella calospora MUT 4182</name>
    <dbReference type="NCBI Taxonomy" id="1051891"/>
    <lineage>
        <taxon>Eukaryota</taxon>
        <taxon>Fungi</taxon>
        <taxon>Dikarya</taxon>
        <taxon>Basidiomycota</taxon>
        <taxon>Agaricomycotina</taxon>
        <taxon>Agaricomycetes</taxon>
        <taxon>Cantharellales</taxon>
        <taxon>Tulasnellaceae</taxon>
        <taxon>Tulasnella</taxon>
    </lineage>
</organism>
<evidence type="ECO:0000313" key="4">
    <source>
        <dbReference type="Proteomes" id="UP000054248"/>
    </source>
</evidence>
<dbReference type="InterPro" id="IPR008271">
    <property type="entry name" value="Ser/Thr_kinase_AS"/>
</dbReference>
<dbReference type="PROSITE" id="PS50011">
    <property type="entry name" value="PROTEIN_KINASE_DOM"/>
    <property type="match status" value="1"/>
</dbReference>
<dbReference type="SMART" id="SM00220">
    <property type="entry name" value="S_TKc"/>
    <property type="match status" value="1"/>
</dbReference>
<sequence>MNVAEHPGEVNLQVVGSNPTLDPISLSGLVVPEPKTKKLSVKEILDSLSKYRIRHAAIRATAKPDGTGGKAEVVRASFKRHKRARSRRVAAKKLRFGSNMDKDKFSGEFVHEVEMLAGLHHPNIVQLIGFVENLEHDKAWIVLSWEPHGNVREFLASGEWAIPERISLIKDIFKGLKYLHTRQRPIRHGDLKSLNILVSSSYRAIIADFGSARALSNVKDRAADQDTAQGSSEVSTRRENTDHQEVRIVATANQLTLTGPAWSLRWAAPEVLNAKEGLELSSDIWSAGWVCWEVMTGKLPFSELNSEVDIALEIVQEIDRLIPEHAELGHVIALCSLMTDCWKFESGHRPEIKHCYDRVKWMPSVPPLGGISSRAKTSSTALLLEMSYMHYLKGDYGTATLLYQQVLVSATAADDDLSQAQTLQGLGDAYRGQSRFLDAKECYKQAQKIYIQLRDDQGRANTLRGLGDAYHCQSKYRKAKGCYTRAQVIYARISDDHGLANTLRGLGDVHRGQSKYLEAERCYTPAREIYIRIGDDQGKAHALRGMGDLDYVQSKYPEAERRYIEARDIFISIGDHQGRAHTLRGLGDVYYVQSKFPEAEKCYTEARDISIRIGDGQSLGNTLVGLGDVCYVQSKYPDAEGCYNEAQGIYVRIGDDQGQAHTLRALGDAYRVQFKYPEAERCYTQAREIYVGIGDDQGRANTLLGLGHIHRARGQSEYPVAEEYYTGARDIYTEIGDDQGRANTLRGLGDVYLGQSNYPEAERCYGEARDVHIRIGNDQGRANTLRSLGHLYRQRCRNTEAAGFYTEARDLYSRIGNRDDEKDCINWLAAVSVERSSSSTS</sequence>
<feature type="domain" description="Protein kinase" evidence="2">
    <location>
        <begin position="59"/>
        <end position="362"/>
    </location>
</feature>
<accession>A0A0C3KNR7</accession>
<dbReference type="SMART" id="SM00028">
    <property type="entry name" value="TPR"/>
    <property type="match status" value="8"/>
</dbReference>
<dbReference type="GO" id="GO:0004672">
    <property type="term" value="F:protein kinase activity"/>
    <property type="evidence" value="ECO:0007669"/>
    <property type="project" value="InterPro"/>
</dbReference>